<feature type="domain" description="GGDEF" evidence="3">
    <location>
        <begin position="164"/>
        <end position="301"/>
    </location>
</feature>
<dbReference type="InterPro" id="IPR029787">
    <property type="entry name" value="Nucleotide_cyclase"/>
</dbReference>
<dbReference type="RefSeq" id="WP_311359876.1">
    <property type="nucleotide sequence ID" value="NZ_JAVRIE010000001.1"/>
</dbReference>
<dbReference type="SUPFAM" id="SSF141868">
    <property type="entry name" value="EAL domain-like"/>
    <property type="match status" value="1"/>
</dbReference>
<dbReference type="PROSITE" id="PS50887">
    <property type="entry name" value="GGDEF"/>
    <property type="match status" value="1"/>
</dbReference>
<dbReference type="InterPro" id="IPR043128">
    <property type="entry name" value="Rev_trsase/Diguanyl_cyclase"/>
</dbReference>
<dbReference type="PROSITE" id="PS50883">
    <property type="entry name" value="EAL"/>
    <property type="match status" value="1"/>
</dbReference>
<dbReference type="Proteomes" id="UP001249020">
    <property type="component" value="Unassembled WGS sequence"/>
</dbReference>
<dbReference type="Gene3D" id="3.30.70.270">
    <property type="match status" value="1"/>
</dbReference>
<dbReference type="SUPFAM" id="SSF55785">
    <property type="entry name" value="PYP-like sensor domain (PAS domain)"/>
    <property type="match status" value="1"/>
</dbReference>
<dbReference type="InterPro" id="IPR000700">
    <property type="entry name" value="PAS-assoc_C"/>
</dbReference>
<keyword evidence="5" id="KW-1185">Reference proteome</keyword>
<dbReference type="Gene3D" id="3.20.20.450">
    <property type="entry name" value="EAL domain"/>
    <property type="match status" value="1"/>
</dbReference>
<reference evidence="4 5" key="1">
    <citation type="submission" date="2023-09" db="EMBL/GenBank/DDBJ databases">
        <authorList>
            <person name="Rey-Velasco X."/>
        </authorList>
    </citation>
    <scope>NUCLEOTIDE SEQUENCE [LARGE SCALE GENOMIC DNA]</scope>
    <source>
        <strain evidence="4 5">W409</strain>
    </source>
</reference>
<evidence type="ECO:0000259" key="1">
    <source>
        <dbReference type="PROSITE" id="PS50113"/>
    </source>
</evidence>
<dbReference type="PANTHER" id="PTHR44757">
    <property type="entry name" value="DIGUANYLATE CYCLASE DGCP"/>
    <property type="match status" value="1"/>
</dbReference>
<dbReference type="InterPro" id="IPR035919">
    <property type="entry name" value="EAL_sf"/>
</dbReference>
<dbReference type="SMART" id="SM00267">
    <property type="entry name" value="GGDEF"/>
    <property type="match status" value="1"/>
</dbReference>
<dbReference type="InterPro" id="IPR001633">
    <property type="entry name" value="EAL_dom"/>
</dbReference>
<dbReference type="PANTHER" id="PTHR44757:SF2">
    <property type="entry name" value="BIOFILM ARCHITECTURE MAINTENANCE PROTEIN MBAA"/>
    <property type="match status" value="1"/>
</dbReference>
<evidence type="ECO:0000313" key="4">
    <source>
        <dbReference type="EMBL" id="MDT0581061.1"/>
    </source>
</evidence>
<dbReference type="CDD" id="cd01949">
    <property type="entry name" value="GGDEF"/>
    <property type="match status" value="1"/>
</dbReference>
<dbReference type="InterPro" id="IPR052155">
    <property type="entry name" value="Biofilm_reg_signaling"/>
</dbReference>
<sequence>MEKKRSNADAEQFLKSVLDTLPMRVFWKDTDSNFVGANNLFLNDLKVASLAELIGKNDYHFTLNKKESEAFQRDDREVMESGVAKLGIEEPQSIKGEATRWLRTNKMPLTDKHGKVIGLVGTYEDITEQVNYRKEIELQALIDPLTKLANRRKLQQKIDLFTGECAGLLFIDLDYFKSVNDSLGHFIGDLLLTLVAARLKKIALDKGGLVARLGGDEFSIFVPLENHPQYQMKMAKLAGAVIDELLQPFEVDSHVLNIGASIGITMMTGKDAEYTKAFREADMAMYVAKEKGRGNFQFYNETMRLETERKHLVQQHLHLAIEAGEFSLVFQPQVNTQGDVIGAEALLRWHNAELGMVAPDEFIPLAEETGLIHKLGKWVFESSMETLVRFQEANNIHPDFKLAINVSSKQFRNLNIVSEVEHAIVSRGLSPNNVQIEITESLLIDNKDIAVRSMLKLQSLGVSIAIDDFGTGYSSLAYIANLPIDKLKIDRSFITDLHLKSTNRKLVDTLVNMSKSLHLEVIAEGVENKQERDVLIDLGCSQFQGYLFSRPVPADKLIKDFLA</sequence>
<dbReference type="Pfam" id="PF00563">
    <property type="entry name" value="EAL"/>
    <property type="match status" value="1"/>
</dbReference>
<evidence type="ECO:0000313" key="5">
    <source>
        <dbReference type="Proteomes" id="UP001249020"/>
    </source>
</evidence>
<evidence type="ECO:0000259" key="2">
    <source>
        <dbReference type="PROSITE" id="PS50883"/>
    </source>
</evidence>
<evidence type="ECO:0000259" key="3">
    <source>
        <dbReference type="PROSITE" id="PS50887"/>
    </source>
</evidence>
<name>A0AAW8QYJ1_9ALTE</name>
<protein>
    <submittedName>
        <fullName evidence="4">EAL domain-containing protein</fullName>
    </submittedName>
</protein>
<dbReference type="Pfam" id="PF08448">
    <property type="entry name" value="PAS_4"/>
    <property type="match status" value="1"/>
</dbReference>
<dbReference type="NCBIfam" id="TIGR00254">
    <property type="entry name" value="GGDEF"/>
    <property type="match status" value="1"/>
</dbReference>
<dbReference type="Gene3D" id="3.30.450.20">
    <property type="entry name" value="PAS domain"/>
    <property type="match status" value="1"/>
</dbReference>
<dbReference type="AlphaFoldDB" id="A0AAW8QYJ1"/>
<dbReference type="InterPro" id="IPR013656">
    <property type="entry name" value="PAS_4"/>
</dbReference>
<dbReference type="PROSITE" id="PS50113">
    <property type="entry name" value="PAC"/>
    <property type="match status" value="1"/>
</dbReference>
<dbReference type="InterPro" id="IPR035965">
    <property type="entry name" value="PAS-like_dom_sf"/>
</dbReference>
<gene>
    <name evidence="4" type="ORF">RM544_00765</name>
</gene>
<dbReference type="Pfam" id="PF00990">
    <property type="entry name" value="GGDEF"/>
    <property type="match status" value="1"/>
</dbReference>
<dbReference type="CDD" id="cd01948">
    <property type="entry name" value="EAL"/>
    <property type="match status" value="1"/>
</dbReference>
<dbReference type="SMART" id="SM00052">
    <property type="entry name" value="EAL"/>
    <property type="match status" value="1"/>
</dbReference>
<accession>A0AAW8QYJ1</accession>
<comment type="caution">
    <text evidence="4">The sequence shown here is derived from an EMBL/GenBank/DDBJ whole genome shotgun (WGS) entry which is preliminary data.</text>
</comment>
<proteinExistence type="predicted"/>
<feature type="domain" description="EAL" evidence="2">
    <location>
        <begin position="310"/>
        <end position="563"/>
    </location>
</feature>
<dbReference type="InterPro" id="IPR000160">
    <property type="entry name" value="GGDEF_dom"/>
</dbReference>
<dbReference type="EMBL" id="JAVRIE010000001">
    <property type="protein sequence ID" value="MDT0581061.1"/>
    <property type="molecule type" value="Genomic_DNA"/>
</dbReference>
<feature type="domain" description="PAC" evidence="1">
    <location>
        <begin position="86"/>
        <end position="138"/>
    </location>
</feature>
<organism evidence="4 5">
    <name type="scientific">Brumicola blandensis</name>
    <dbReference type="NCBI Taxonomy" id="3075611"/>
    <lineage>
        <taxon>Bacteria</taxon>
        <taxon>Pseudomonadati</taxon>
        <taxon>Pseudomonadota</taxon>
        <taxon>Gammaproteobacteria</taxon>
        <taxon>Alteromonadales</taxon>
        <taxon>Alteromonadaceae</taxon>
        <taxon>Brumicola</taxon>
    </lineage>
</organism>
<dbReference type="SUPFAM" id="SSF55073">
    <property type="entry name" value="Nucleotide cyclase"/>
    <property type="match status" value="1"/>
</dbReference>